<dbReference type="Proteomes" id="UP000177152">
    <property type="component" value="Unassembled WGS sequence"/>
</dbReference>
<proteinExistence type="predicted"/>
<evidence type="ECO:0000313" key="2">
    <source>
        <dbReference type="Proteomes" id="UP000177152"/>
    </source>
</evidence>
<dbReference type="AlphaFoldDB" id="A0A1G2K3V9"/>
<name>A0A1G2K3V9_9BACT</name>
<organism evidence="1 2">
    <name type="scientific">Candidatus Sungbacteria bacterium RIFCSPHIGHO2_01_FULL_47_32</name>
    <dbReference type="NCBI Taxonomy" id="1802264"/>
    <lineage>
        <taxon>Bacteria</taxon>
        <taxon>Candidatus Sungiibacteriota</taxon>
    </lineage>
</organism>
<sequence>MKVGAPLALSRVGISRSSLPYGRTMVAVSHYLFSVPRSAEQGVRTFLPAVILLKNILEKKLIFRRNSEKLRIPR</sequence>
<dbReference type="EMBL" id="MHQC01000044">
    <property type="protein sequence ID" value="OGZ94065.1"/>
    <property type="molecule type" value="Genomic_DNA"/>
</dbReference>
<protein>
    <submittedName>
        <fullName evidence="1">Uncharacterized protein</fullName>
    </submittedName>
</protein>
<comment type="caution">
    <text evidence="1">The sequence shown here is derived from an EMBL/GenBank/DDBJ whole genome shotgun (WGS) entry which is preliminary data.</text>
</comment>
<reference evidence="1 2" key="1">
    <citation type="journal article" date="2016" name="Nat. Commun.">
        <title>Thousands of microbial genomes shed light on interconnected biogeochemical processes in an aquifer system.</title>
        <authorList>
            <person name="Anantharaman K."/>
            <person name="Brown C.T."/>
            <person name="Hug L.A."/>
            <person name="Sharon I."/>
            <person name="Castelle C.J."/>
            <person name="Probst A.J."/>
            <person name="Thomas B.C."/>
            <person name="Singh A."/>
            <person name="Wilkins M.J."/>
            <person name="Karaoz U."/>
            <person name="Brodie E.L."/>
            <person name="Williams K.H."/>
            <person name="Hubbard S.S."/>
            <person name="Banfield J.F."/>
        </authorList>
    </citation>
    <scope>NUCLEOTIDE SEQUENCE [LARGE SCALE GENOMIC DNA]</scope>
</reference>
<evidence type="ECO:0000313" key="1">
    <source>
        <dbReference type="EMBL" id="OGZ94065.1"/>
    </source>
</evidence>
<gene>
    <name evidence="1" type="ORF">A2633_03820</name>
</gene>
<accession>A0A1G2K3V9</accession>